<dbReference type="Proteomes" id="UP000647133">
    <property type="component" value="Unassembled WGS sequence"/>
</dbReference>
<dbReference type="InterPro" id="IPR013022">
    <property type="entry name" value="Xyl_isomerase-like_TIM-brl"/>
</dbReference>
<feature type="signal peptide" evidence="2">
    <location>
        <begin position="1"/>
        <end position="41"/>
    </location>
</feature>
<organism evidence="4 5">
    <name type="scientific">Echinicola arenosa</name>
    <dbReference type="NCBI Taxonomy" id="2774144"/>
    <lineage>
        <taxon>Bacteria</taxon>
        <taxon>Pseudomonadati</taxon>
        <taxon>Bacteroidota</taxon>
        <taxon>Cytophagia</taxon>
        <taxon>Cytophagales</taxon>
        <taxon>Cyclobacteriaceae</taxon>
        <taxon>Echinicola</taxon>
    </lineage>
</organism>
<evidence type="ECO:0000259" key="3">
    <source>
        <dbReference type="Pfam" id="PF01261"/>
    </source>
</evidence>
<dbReference type="PANTHER" id="PTHR43489">
    <property type="entry name" value="ISOMERASE"/>
    <property type="match status" value="1"/>
</dbReference>
<feature type="domain" description="Xylose isomerase-like TIM barrel" evidence="3">
    <location>
        <begin position="75"/>
        <end position="305"/>
    </location>
</feature>
<dbReference type="Pfam" id="PF01261">
    <property type="entry name" value="AP_endonuc_2"/>
    <property type="match status" value="1"/>
</dbReference>
<keyword evidence="5" id="KW-1185">Reference proteome</keyword>
<accession>A0ABR9AM66</accession>
<evidence type="ECO:0000256" key="1">
    <source>
        <dbReference type="ARBA" id="ARBA00023235"/>
    </source>
</evidence>
<dbReference type="EMBL" id="JACYTQ010000004">
    <property type="protein sequence ID" value="MBD8489790.1"/>
    <property type="molecule type" value="Genomic_DNA"/>
</dbReference>
<dbReference type="InterPro" id="IPR050417">
    <property type="entry name" value="Sugar_Epim/Isomerase"/>
</dbReference>
<name>A0ABR9AM66_9BACT</name>
<reference evidence="4 5" key="1">
    <citation type="submission" date="2020-09" db="EMBL/GenBank/DDBJ databases">
        <title>Echinicola sp. CAU 1574 isolated from sand of Sido Beach.</title>
        <authorList>
            <person name="Kim W."/>
        </authorList>
    </citation>
    <scope>NUCLEOTIDE SEQUENCE [LARGE SCALE GENOMIC DNA]</scope>
    <source>
        <strain evidence="4 5">CAU 1574</strain>
    </source>
</reference>
<dbReference type="Gene3D" id="3.20.20.150">
    <property type="entry name" value="Divalent-metal-dependent TIM barrel enzymes"/>
    <property type="match status" value="1"/>
</dbReference>
<feature type="chain" id="PRO_5045282603" evidence="2">
    <location>
        <begin position="42"/>
        <end position="318"/>
    </location>
</feature>
<keyword evidence="2" id="KW-0732">Signal</keyword>
<comment type="caution">
    <text evidence="4">The sequence shown here is derived from an EMBL/GenBank/DDBJ whole genome shotgun (WGS) entry which is preliminary data.</text>
</comment>
<dbReference type="GO" id="GO:0016853">
    <property type="term" value="F:isomerase activity"/>
    <property type="evidence" value="ECO:0007669"/>
    <property type="project" value="UniProtKB-KW"/>
</dbReference>
<proteinExistence type="predicted"/>
<protein>
    <submittedName>
        <fullName evidence="4">Sugar phosphate isomerase/epimerase</fullName>
    </submittedName>
</protein>
<dbReference type="RefSeq" id="WP_192010673.1">
    <property type="nucleotide sequence ID" value="NZ_JACYTQ010000004.1"/>
</dbReference>
<keyword evidence="1 4" id="KW-0413">Isomerase</keyword>
<evidence type="ECO:0000313" key="4">
    <source>
        <dbReference type="EMBL" id="MBD8489790.1"/>
    </source>
</evidence>
<sequence length="318" mass="34583">MKEGINKGFNKKRFVNRFKRRSFIKSLALIGGGIVSGQALAACTSSKAMTGLAKKRYQIAVCDWMILKRQKLSALALANEINADGIELDMGGLGNRDTFDSKLGDAQTRQQFLEEAQKQGVGFSSIAMSGFYAQSFAERPTVPQMVQDTVDTMKGMQIKVAYLPLGVQGDLVKHPELRPAIVERLRMAGGKAQEAGGVIAVETALDAAGEVELLKEIGSPGVKISFNFANAIKNGKDIPTELKKLGAENIAQIHCSNTDGELIQNDPALDMPTIKRTLDKMGWSGWLIIERSRDTDDVHNVRANYGGNVAYMKSVFQG</sequence>
<evidence type="ECO:0000256" key="2">
    <source>
        <dbReference type="SAM" id="SignalP"/>
    </source>
</evidence>
<dbReference type="SUPFAM" id="SSF51658">
    <property type="entry name" value="Xylose isomerase-like"/>
    <property type="match status" value="1"/>
</dbReference>
<gene>
    <name evidence="4" type="ORF">IFO69_13615</name>
</gene>
<dbReference type="PANTHER" id="PTHR43489:SF1">
    <property type="entry name" value="L-RIBULOSE-5-PHOSPHATE 3-EPIMERASE SGBU-RELATED"/>
    <property type="match status" value="1"/>
</dbReference>
<evidence type="ECO:0000313" key="5">
    <source>
        <dbReference type="Proteomes" id="UP000647133"/>
    </source>
</evidence>
<dbReference type="InterPro" id="IPR036237">
    <property type="entry name" value="Xyl_isomerase-like_sf"/>
</dbReference>